<reference evidence="1" key="1">
    <citation type="submission" date="2021-06" db="EMBL/GenBank/DDBJ databases">
        <authorList>
            <person name="Kallberg Y."/>
            <person name="Tangrot J."/>
            <person name="Rosling A."/>
        </authorList>
    </citation>
    <scope>NUCLEOTIDE SEQUENCE</scope>
    <source>
        <strain evidence="1">MA453B</strain>
    </source>
</reference>
<protein>
    <submittedName>
        <fullName evidence="1">4262_t:CDS:1</fullName>
    </submittedName>
</protein>
<evidence type="ECO:0000313" key="2">
    <source>
        <dbReference type="Proteomes" id="UP000789405"/>
    </source>
</evidence>
<dbReference type="AlphaFoldDB" id="A0A9N9AA98"/>
<evidence type="ECO:0000313" key="1">
    <source>
        <dbReference type="EMBL" id="CAG8521675.1"/>
    </source>
</evidence>
<organism evidence="1 2">
    <name type="scientific">Dentiscutata erythropus</name>
    <dbReference type="NCBI Taxonomy" id="1348616"/>
    <lineage>
        <taxon>Eukaryota</taxon>
        <taxon>Fungi</taxon>
        <taxon>Fungi incertae sedis</taxon>
        <taxon>Mucoromycota</taxon>
        <taxon>Glomeromycotina</taxon>
        <taxon>Glomeromycetes</taxon>
        <taxon>Diversisporales</taxon>
        <taxon>Gigasporaceae</taxon>
        <taxon>Dentiscutata</taxon>
    </lineage>
</organism>
<proteinExistence type="predicted"/>
<sequence>MRMIFMALTTAEIMYPPTGVEDTTFQGTLGSLGAFNKCPEPRNVVE</sequence>
<name>A0A9N9AA98_9GLOM</name>
<accession>A0A9N9AA98</accession>
<dbReference type="Proteomes" id="UP000789405">
    <property type="component" value="Unassembled WGS sequence"/>
</dbReference>
<keyword evidence="2" id="KW-1185">Reference proteome</keyword>
<gene>
    <name evidence="1" type="ORF">DERYTH_LOCUS3902</name>
</gene>
<comment type="caution">
    <text evidence="1">The sequence shown here is derived from an EMBL/GenBank/DDBJ whole genome shotgun (WGS) entry which is preliminary data.</text>
</comment>
<dbReference type="EMBL" id="CAJVPY010001429">
    <property type="protein sequence ID" value="CAG8521675.1"/>
    <property type="molecule type" value="Genomic_DNA"/>
</dbReference>